<sequence length="30" mass="3680">MKNDLNFEYYSYLCATQLNNNLHARETYYS</sequence>
<dbReference type="EMBL" id="CACRUV010000020">
    <property type="protein sequence ID" value="VYU23637.1"/>
    <property type="molecule type" value="Genomic_DNA"/>
</dbReference>
<accession>A0A6N3DD69</accession>
<reference evidence="1" key="1">
    <citation type="submission" date="2019-11" db="EMBL/GenBank/DDBJ databases">
        <authorList>
            <person name="Feng L."/>
        </authorList>
    </citation>
    <scope>NUCLEOTIDE SEQUENCE</scope>
    <source>
        <strain evidence="1">PmerdaeLFYP103</strain>
    </source>
</reference>
<protein>
    <submittedName>
        <fullName evidence="1">Uncharacterized protein</fullName>
    </submittedName>
</protein>
<gene>
    <name evidence="1" type="ORF">PMLFYP103_01558</name>
</gene>
<organism evidence="1">
    <name type="scientific">Parabacteroides merdae</name>
    <dbReference type="NCBI Taxonomy" id="46503"/>
    <lineage>
        <taxon>Bacteria</taxon>
        <taxon>Pseudomonadati</taxon>
        <taxon>Bacteroidota</taxon>
        <taxon>Bacteroidia</taxon>
        <taxon>Bacteroidales</taxon>
        <taxon>Tannerellaceae</taxon>
        <taxon>Parabacteroides</taxon>
    </lineage>
</organism>
<evidence type="ECO:0000313" key="1">
    <source>
        <dbReference type="EMBL" id="VYU23637.1"/>
    </source>
</evidence>
<dbReference type="AlphaFoldDB" id="A0A6N3DD69"/>
<name>A0A6N3DD69_9BACT</name>
<proteinExistence type="predicted"/>